<reference evidence="1" key="1">
    <citation type="submission" date="2015-06" db="EMBL/GenBank/DDBJ databases">
        <authorList>
            <person name="Hoefler B.C."/>
            <person name="Straight P.D."/>
        </authorList>
    </citation>
    <scope>NUCLEOTIDE SEQUENCE</scope>
</reference>
<dbReference type="EMBL" id="GDHF01009446">
    <property type="protein sequence ID" value="JAI42868.1"/>
    <property type="molecule type" value="Transcribed_RNA"/>
</dbReference>
<sequence>NGEVFIQSLISSYNLPKTNNGKMRSFILITLLLALTCAFTRAQLSFPGTQQAFGGNNRYPRNPAQQSAYGISNPNSIDSPGSRYPTQSGLGNAGYGAGSNRLPGQAGIGASPPNAANGNPNNRILGLLGGGGGGGGGLFSNLIGALTGRNRPGGAGGFGGGAGGFGGGAYPYPVPVPYPGYSPYGPPSPYGGAYAYPGFGGGYYG</sequence>
<feature type="non-terminal residue" evidence="1">
    <location>
        <position position="1"/>
    </location>
</feature>
<proteinExistence type="predicted"/>
<gene>
    <name evidence="1" type="ORF">c0_g1_i1</name>
</gene>
<protein>
    <submittedName>
        <fullName evidence="1">Uncharacterized protein</fullName>
    </submittedName>
</protein>
<organism evidence="1">
    <name type="scientific">Bactrocera latifrons</name>
    <name type="common">Malaysian fruit fly</name>
    <name type="synonym">Chaetodacus latifrons</name>
    <dbReference type="NCBI Taxonomy" id="174628"/>
    <lineage>
        <taxon>Eukaryota</taxon>
        <taxon>Metazoa</taxon>
        <taxon>Ecdysozoa</taxon>
        <taxon>Arthropoda</taxon>
        <taxon>Hexapoda</taxon>
        <taxon>Insecta</taxon>
        <taxon>Pterygota</taxon>
        <taxon>Neoptera</taxon>
        <taxon>Endopterygota</taxon>
        <taxon>Diptera</taxon>
        <taxon>Brachycera</taxon>
        <taxon>Muscomorpha</taxon>
        <taxon>Tephritoidea</taxon>
        <taxon>Tephritidae</taxon>
        <taxon>Bactrocera</taxon>
        <taxon>Bactrocera</taxon>
    </lineage>
</organism>
<accession>A0A0K8VVG8</accession>
<name>A0A0K8VVG8_BACLA</name>
<evidence type="ECO:0000313" key="1">
    <source>
        <dbReference type="EMBL" id="JAI42868.1"/>
    </source>
</evidence>
<dbReference type="AlphaFoldDB" id="A0A0K8VVG8"/>
<dbReference type="OrthoDB" id="8061997at2759"/>